<dbReference type="OrthoDB" id="192696at2"/>
<evidence type="ECO:0000256" key="3">
    <source>
        <dbReference type="ARBA" id="ARBA00023098"/>
    </source>
</evidence>
<dbReference type="InterPro" id="IPR016986">
    <property type="entry name" value="UCP031982_abhydr"/>
</dbReference>
<reference evidence="6 7" key="1">
    <citation type="submission" date="2018-03" db="EMBL/GenBank/DDBJ databases">
        <title>Draft genome sequence of the first documented clinical Siccibacter turicensis isolate in Austria.</title>
        <authorList>
            <person name="Lepuschitz S."/>
            <person name="Pekard-Amenitsch S."/>
            <person name="Haunold R."/>
            <person name="Schill S."/>
            <person name="Mach R."/>
            <person name="Allerberger F."/>
            <person name="Ruppitsch W."/>
            <person name="Forsythe S.J."/>
        </authorList>
    </citation>
    <scope>NUCLEOTIDE SEQUENCE [LARGE SCALE GENOMIC DNA]</scope>
    <source>
        <strain evidence="6 7">6100069499-17</strain>
    </source>
</reference>
<keyword evidence="3" id="KW-0443">Lipid metabolism</keyword>
<dbReference type="Proteomes" id="UP000240212">
    <property type="component" value="Unassembled WGS sequence"/>
</dbReference>
<keyword evidence="6" id="KW-0449">Lipoprotein</keyword>
<evidence type="ECO:0000256" key="1">
    <source>
        <dbReference type="ARBA" id="ARBA00022801"/>
    </source>
</evidence>
<comment type="caution">
    <text evidence="6">The sequence shown here is derived from an EMBL/GenBank/DDBJ whole genome shotgun (WGS) entry which is preliminary data.</text>
</comment>
<evidence type="ECO:0000256" key="2">
    <source>
        <dbReference type="ARBA" id="ARBA00022963"/>
    </source>
</evidence>
<dbReference type="GO" id="GO:0003847">
    <property type="term" value="F:1-alkyl-2-acetylglycerophosphocholine esterase activity"/>
    <property type="evidence" value="ECO:0007669"/>
    <property type="project" value="TreeGrafter"/>
</dbReference>
<dbReference type="PANTHER" id="PTHR10272:SF0">
    <property type="entry name" value="PLATELET-ACTIVATING FACTOR ACETYLHYDROLASE"/>
    <property type="match status" value="1"/>
</dbReference>
<sequence>MFRFTMLILSTALFSAAVTADTGFLTLTLSEPQTRPLEGVVWYPTEQTGPSEEVGGNSAFVGTPVHRDAVPALGRHPLLLLSHGYGGNWRNLNWLAQAMVGQGYIVAAVDHPGTTTRNKQPAQAQALWSRPQDMVRMLDALVASPSLAGRIDETRIAAAGHSLGGWTVLELAGGQFSTARFITDCGQHRALGGCKLTHTLGIDRPEAAERLAASQHDARIRAVVSLDLGLARGFTPESLARINVPVLILSAGADSDDMPAALESGYLTSNLPAGLTRSVSITGATHFSFMQLCKPGAAALIEAEAPGEGVVCRDGGDLSRTTIHQRLLEEIGGFLNQALQYQAPRGDTPQDSSR</sequence>
<dbReference type="RefSeq" id="WP_106878379.1">
    <property type="nucleotide sequence ID" value="NZ_PYEP01000013.1"/>
</dbReference>
<proteinExistence type="predicted"/>
<dbReference type="SUPFAM" id="SSF53474">
    <property type="entry name" value="alpha/beta-Hydrolases"/>
    <property type="match status" value="1"/>
</dbReference>
<dbReference type="PANTHER" id="PTHR10272">
    <property type="entry name" value="PLATELET-ACTIVATING FACTOR ACETYLHYDROLASE"/>
    <property type="match status" value="1"/>
</dbReference>
<evidence type="ECO:0000313" key="7">
    <source>
        <dbReference type="Proteomes" id="UP000240212"/>
    </source>
</evidence>
<dbReference type="PIRSF" id="PIRSF031982">
    <property type="entry name" value="UCP031982_abhydr"/>
    <property type="match status" value="1"/>
</dbReference>
<dbReference type="EMBL" id="PYEP01000013">
    <property type="protein sequence ID" value="PSN05926.1"/>
    <property type="molecule type" value="Genomic_DNA"/>
</dbReference>
<keyword evidence="4" id="KW-0732">Signal</keyword>
<gene>
    <name evidence="6" type="ORF">C7G83_19535</name>
</gene>
<dbReference type="Gene3D" id="3.40.50.1820">
    <property type="entry name" value="alpha/beta hydrolase"/>
    <property type="match status" value="1"/>
</dbReference>
<dbReference type="AlphaFoldDB" id="A0A2P8VEF3"/>
<keyword evidence="2" id="KW-0442">Lipid degradation</keyword>
<evidence type="ECO:0000256" key="4">
    <source>
        <dbReference type="SAM" id="SignalP"/>
    </source>
</evidence>
<dbReference type="STRING" id="1388748.GCA_000463155_00009"/>
<evidence type="ECO:0000313" key="6">
    <source>
        <dbReference type="EMBL" id="PSN05926.1"/>
    </source>
</evidence>
<dbReference type="InterPro" id="IPR041127">
    <property type="entry name" value="PET_hydrolase/cutinase-like"/>
</dbReference>
<keyword evidence="1" id="KW-0378">Hydrolase</keyword>
<feature type="signal peptide" evidence="4">
    <location>
        <begin position="1"/>
        <end position="20"/>
    </location>
</feature>
<feature type="domain" description="PET hydrolase/cutinase-like" evidence="5">
    <location>
        <begin position="54"/>
        <end position="172"/>
    </location>
</feature>
<organism evidence="6 7">
    <name type="scientific">Siccibacter turicensis</name>
    <dbReference type="NCBI Taxonomy" id="357233"/>
    <lineage>
        <taxon>Bacteria</taxon>
        <taxon>Pseudomonadati</taxon>
        <taxon>Pseudomonadota</taxon>
        <taxon>Gammaproteobacteria</taxon>
        <taxon>Enterobacterales</taxon>
        <taxon>Enterobacteriaceae</taxon>
        <taxon>Siccibacter</taxon>
    </lineage>
</organism>
<dbReference type="GO" id="GO:0016042">
    <property type="term" value="P:lipid catabolic process"/>
    <property type="evidence" value="ECO:0007669"/>
    <property type="project" value="UniProtKB-KW"/>
</dbReference>
<feature type="chain" id="PRO_5015142468" evidence="4">
    <location>
        <begin position="21"/>
        <end position="354"/>
    </location>
</feature>
<accession>A0A2P8VEF3</accession>
<keyword evidence="7" id="KW-1185">Reference proteome</keyword>
<dbReference type="InterPro" id="IPR029058">
    <property type="entry name" value="AB_hydrolase_fold"/>
</dbReference>
<dbReference type="Pfam" id="PF12740">
    <property type="entry name" value="PETase"/>
    <property type="match status" value="1"/>
</dbReference>
<protein>
    <submittedName>
        <fullName evidence="6">Lipoprotein signal peptide</fullName>
    </submittedName>
</protein>
<name>A0A2P8VEF3_9ENTR</name>
<evidence type="ECO:0000259" key="5">
    <source>
        <dbReference type="Pfam" id="PF12740"/>
    </source>
</evidence>